<dbReference type="SUPFAM" id="SSF50729">
    <property type="entry name" value="PH domain-like"/>
    <property type="match status" value="1"/>
</dbReference>
<sequence length="1070" mass="117365">MCRRDAEHVRCLHQMVPGVVHMHLETLDAVARESRRLPPVQKPRIAWPTLVSGEAGATVALRALLLADGRGCALPQLLPAEGALFLTNYRLLFKGVPLDPYACEATVVRSFPLSALTREKGVRAAHAQLDHTLHDGLQLRAATFQLIKVALDEEVSSEQAEAFRKAVARLRHPPHPLLHFAMAPRAPPPADLAQPKHHTLKGFAKKTLLKTARRAGLKPKQSKRQKYVLPSSDARSLTSPPLMSSLSADTLSLEELELGGNTPEAPEGAHAHARSLERVRERIYARDWARLGLASSPFRLSHANALYTLCRSYPAVVAVPESVSDESLRRAARCYRQGRVPVLTWRHPRTRALLARSAASHHKGVMGMLKSSSHQTPGTTQSGTETTSSIEQERYLATLVSLTPASRGELDDSSLSLDSLLLCCEEQPHNHTPLLSKAAGTLGVLGRGSGGKGAGAGGGRHFGRWGSLKDRRQPSHLDLYPPRARLSAVDLDSVSGEGGSRRAALYVLAEKGAGGGAAGVEPVPLDYPDARATKHAFKKLLRAAAPSAPAAPAAPGADEPGFLRLVEESGWLWQLRQLFQLSGAVVDLLDVQGSSVLLSLEDGWDVTAQISSLAQICLDPYYRTLEGFRILVEKEWLAMGHKFQQRSNLAATPQQGFTPTFLMFLDAVHQLQKQFPLAFEFNDYYLRFVAYHCVSCRFRTFLLDSEAQRAELGLAPDERRVDASRLGVETGGGGAGGAEGEEARAALGLFEYVERLHQRSPLFYNLLYTPDLDNPTAAERESAQVLRPVSAVSSLEVWEYYVGEELAHGAPYEPELWPDERAPPAARRLVVAGYRPPHCRPSTHPEHRLYDSISRCMPDAFTGLLERLRQLELELGHLPQKWRVRWDQLELPNTLELQRNASMCSGLVRVATRAAHRRGTLEVLARARQWAGAGAPPAAHRWAPAPAAAPARCDHCADLLWGPLGDGVRCADCAALCHERCADLLAAPCARPPPPPPDRDRIAPQGTNYSLLCLCLYLRFLSWQCGNTTVVIPAVLRTIFVQRGGEPHTRRTPVQARRPAQRMETKMVRA</sequence>
<dbReference type="PANTHER" id="PTHR10807:SF109">
    <property type="entry name" value="SET DOMAIN BINDING FACTOR, ISOFORM A"/>
    <property type="match status" value="1"/>
</dbReference>
<dbReference type="GO" id="GO:0016020">
    <property type="term" value="C:membrane"/>
    <property type="evidence" value="ECO:0007669"/>
    <property type="project" value="TreeGrafter"/>
</dbReference>
<organism evidence="7 8">
    <name type="scientific">Euphydryas editha</name>
    <name type="common">Edith's checkerspot</name>
    <dbReference type="NCBI Taxonomy" id="104508"/>
    <lineage>
        <taxon>Eukaryota</taxon>
        <taxon>Metazoa</taxon>
        <taxon>Ecdysozoa</taxon>
        <taxon>Arthropoda</taxon>
        <taxon>Hexapoda</taxon>
        <taxon>Insecta</taxon>
        <taxon>Pterygota</taxon>
        <taxon>Neoptera</taxon>
        <taxon>Endopterygota</taxon>
        <taxon>Lepidoptera</taxon>
        <taxon>Glossata</taxon>
        <taxon>Ditrysia</taxon>
        <taxon>Papilionoidea</taxon>
        <taxon>Nymphalidae</taxon>
        <taxon>Nymphalinae</taxon>
        <taxon>Euphydryas</taxon>
    </lineage>
</organism>
<evidence type="ECO:0000256" key="4">
    <source>
        <dbReference type="SAM" id="MobiDB-lite"/>
    </source>
</evidence>
<comment type="similarity">
    <text evidence="1">Belongs to the protein-tyrosine phosphatase family. Non-receptor class myotubularin subfamily.</text>
</comment>
<dbReference type="GO" id="GO:0005085">
    <property type="term" value="F:guanyl-nucleotide exchange factor activity"/>
    <property type="evidence" value="ECO:0007669"/>
    <property type="project" value="TreeGrafter"/>
</dbReference>
<dbReference type="EMBL" id="CAKOGL010000007">
    <property type="protein sequence ID" value="CAH2087809.1"/>
    <property type="molecule type" value="Genomic_DNA"/>
</dbReference>
<protein>
    <recommendedName>
        <fullName evidence="9">Myotubularin-related protein 5</fullName>
    </recommendedName>
</protein>
<dbReference type="GO" id="GO:0046872">
    <property type="term" value="F:metal ion binding"/>
    <property type="evidence" value="ECO:0007669"/>
    <property type="project" value="UniProtKB-KW"/>
</dbReference>
<dbReference type="Gene3D" id="3.30.60.20">
    <property type="match status" value="1"/>
</dbReference>
<dbReference type="Proteomes" id="UP001153954">
    <property type="component" value="Unassembled WGS sequence"/>
</dbReference>
<dbReference type="Pfam" id="PF06602">
    <property type="entry name" value="Myotub-related"/>
    <property type="match status" value="1"/>
</dbReference>
<proteinExistence type="inferred from homology"/>
<dbReference type="AlphaFoldDB" id="A0AAU9TM98"/>
<evidence type="ECO:0008006" key="9">
    <source>
        <dbReference type="Google" id="ProtNLM"/>
    </source>
</evidence>
<dbReference type="SUPFAM" id="SSF52799">
    <property type="entry name" value="(Phosphotyrosine protein) phosphatases II"/>
    <property type="match status" value="1"/>
</dbReference>
<evidence type="ECO:0000313" key="7">
    <source>
        <dbReference type="EMBL" id="CAH2087809.1"/>
    </source>
</evidence>
<dbReference type="SUPFAM" id="SSF57889">
    <property type="entry name" value="Cysteine-rich domain"/>
    <property type="match status" value="1"/>
</dbReference>
<dbReference type="InterPro" id="IPR029021">
    <property type="entry name" value="Prot-tyrosine_phosphatase-like"/>
</dbReference>
<feature type="compositionally biased region" description="Basic residues" evidence="4">
    <location>
        <begin position="213"/>
        <end position="226"/>
    </location>
</feature>
<feature type="compositionally biased region" description="Basic and acidic residues" evidence="4">
    <location>
        <begin position="1061"/>
        <end position="1070"/>
    </location>
</feature>
<gene>
    <name evidence="7" type="ORF">EEDITHA_LOCUS4029</name>
</gene>
<keyword evidence="3" id="KW-0862">Zinc</keyword>
<dbReference type="InterPro" id="IPR046349">
    <property type="entry name" value="C1-like_sf"/>
</dbReference>
<dbReference type="GO" id="GO:0005737">
    <property type="term" value="C:cytoplasm"/>
    <property type="evidence" value="ECO:0007669"/>
    <property type="project" value="TreeGrafter"/>
</dbReference>
<feature type="compositionally biased region" description="Low complexity" evidence="4">
    <location>
        <begin position="375"/>
        <end position="390"/>
    </location>
</feature>
<dbReference type="PROSITE" id="PS00479">
    <property type="entry name" value="ZF_DAG_PE_1"/>
    <property type="match status" value="1"/>
</dbReference>
<feature type="region of interest" description="Disordered" evidence="4">
    <location>
        <begin position="213"/>
        <end position="243"/>
    </location>
</feature>
<feature type="region of interest" description="Disordered" evidence="4">
    <location>
        <begin position="1047"/>
        <end position="1070"/>
    </location>
</feature>
<feature type="region of interest" description="Disordered" evidence="4">
    <location>
        <begin position="368"/>
        <end position="390"/>
    </location>
</feature>
<name>A0AAU9TM98_EUPED</name>
<feature type="domain" description="Phorbol-ester/DAG-type" evidence="5">
    <location>
        <begin position="939"/>
        <end position="989"/>
    </location>
</feature>
<dbReference type="PROSITE" id="PS50081">
    <property type="entry name" value="ZF_DAG_PE_2"/>
    <property type="match status" value="1"/>
</dbReference>
<evidence type="ECO:0000259" key="6">
    <source>
        <dbReference type="PROSITE" id="PS51339"/>
    </source>
</evidence>
<keyword evidence="8" id="KW-1185">Reference proteome</keyword>
<dbReference type="InterPro" id="IPR002219">
    <property type="entry name" value="PKC_DAG/PE"/>
</dbReference>
<dbReference type="InterPro" id="IPR004182">
    <property type="entry name" value="GRAM"/>
</dbReference>
<dbReference type="CDD" id="cd13208">
    <property type="entry name" value="PH-GRAM_MTMR5_MTMR13"/>
    <property type="match status" value="1"/>
</dbReference>
<dbReference type="Pfam" id="PF02893">
    <property type="entry name" value="GRAM"/>
    <property type="match status" value="1"/>
</dbReference>
<dbReference type="PANTHER" id="PTHR10807">
    <property type="entry name" value="MYOTUBULARIN-RELATED"/>
    <property type="match status" value="1"/>
</dbReference>
<dbReference type="SMART" id="SM00109">
    <property type="entry name" value="C1"/>
    <property type="match status" value="1"/>
</dbReference>
<accession>A0AAU9TM98</accession>
<evidence type="ECO:0000313" key="8">
    <source>
        <dbReference type="Proteomes" id="UP001153954"/>
    </source>
</evidence>
<dbReference type="PROSITE" id="PS51339">
    <property type="entry name" value="PPASE_MYOTUBULARIN"/>
    <property type="match status" value="1"/>
</dbReference>
<evidence type="ECO:0000256" key="3">
    <source>
        <dbReference type="ARBA" id="ARBA00022833"/>
    </source>
</evidence>
<feature type="domain" description="Myotubularin phosphatase" evidence="6">
    <location>
        <begin position="278"/>
        <end position="802"/>
    </location>
</feature>
<comment type="caution">
    <text evidence="7">The sequence shown here is derived from an EMBL/GenBank/DDBJ whole genome shotgun (WGS) entry which is preliminary data.</text>
</comment>
<dbReference type="InterPro" id="IPR030564">
    <property type="entry name" value="Myotubularin"/>
</dbReference>
<reference evidence="7" key="1">
    <citation type="submission" date="2022-03" db="EMBL/GenBank/DDBJ databases">
        <authorList>
            <person name="Tunstrom K."/>
        </authorList>
    </citation>
    <scope>NUCLEOTIDE SEQUENCE</scope>
</reference>
<dbReference type="CDD" id="cd14534">
    <property type="entry name" value="PTP-MTMR5-like"/>
    <property type="match status" value="1"/>
</dbReference>
<evidence type="ECO:0000259" key="5">
    <source>
        <dbReference type="PROSITE" id="PS50081"/>
    </source>
</evidence>
<dbReference type="Pfam" id="PF00130">
    <property type="entry name" value="C1_1"/>
    <property type="match status" value="1"/>
</dbReference>
<evidence type="ECO:0000256" key="2">
    <source>
        <dbReference type="ARBA" id="ARBA00022723"/>
    </source>
</evidence>
<dbReference type="InterPro" id="IPR010569">
    <property type="entry name" value="Myotubularin-like_Pase_dom"/>
</dbReference>
<evidence type="ECO:0000256" key="1">
    <source>
        <dbReference type="ARBA" id="ARBA00007471"/>
    </source>
</evidence>
<keyword evidence="2" id="KW-0479">Metal-binding</keyword>